<evidence type="ECO:0000256" key="16">
    <source>
        <dbReference type="ARBA" id="ARBA00042798"/>
    </source>
</evidence>
<keyword evidence="5" id="KW-0479">Metal-binding</keyword>
<dbReference type="GO" id="GO:0006281">
    <property type="term" value="P:DNA repair"/>
    <property type="evidence" value="ECO:0007669"/>
    <property type="project" value="UniProtKB-KW"/>
</dbReference>
<dbReference type="Pfam" id="PF00293">
    <property type="entry name" value="NUDIX"/>
    <property type="match status" value="1"/>
</dbReference>
<dbReference type="InterPro" id="IPR015797">
    <property type="entry name" value="NUDIX_hydrolase-like_dom_sf"/>
</dbReference>
<evidence type="ECO:0000313" key="19">
    <source>
        <dbReference type="Proteomes" id="UP000506160"/>
    </source>
</evidence>
<dbReference type="EMBL" id="AWGA01000011">
    <property type="protein sequence ID" value="TEA27990.1"/>
    <property type="molecule type" value="Genomic_DNA"/>
</dbReference>
<dbReference type="GO" id="GO:0006260">
    <property type="term" value="P:DNA replication"/>
    <property type="evidence" value="ECO:0007669"/>
    <property type="project" value="UniProtKB-KW"/>
</dbReference>
<comment type="caution">
    <text evidence="18">The sequence shown here is derived from an EMBL/GenBank/DDBJ whole genome shotgun (WGS) entry which is preliminary data.</text>
</comment>
<evidence type="ECO:0000256" key="6">
    <source>
        <dbReference type="ARBA" id="ARBA00022763"/>
    </source>
</evidence>
<keyword evidence="7" id="KW-0378">Hydrolase</keyword>
<dbReference type="GO" id="GO:0008413">
    <property type="term" value="F:8-oxo-7,8-dihydroguanosine triphosphate pyrophosphatase activity"/>
    <property type="evidence" value="ECO:0007669"/>
    <property type="project" value="TreeGrafter"/>
</dbReference>
<sequence>MNLPIATIHVSAAVITNDKQQFLLVRKKGSRYFMQAGGKIEANETALEALIRELKEELKVTVMPNQLHYLGDYSAPAANEIDHLVSASLYHLSLITSDIRPNAELEEVCWITIEQSQQLQLAPLTAEIIIPLIKKTLFNQVC</sequence>
<evidence type="ECO:0000256" key="7">
    <source>
        <dbReference type="ARBA" id="ARBA00022801"/>
    </source>
</evidence>
<evidence type="ECO:0000256" key="12">
    <source>
        <dbReference type="ARBA" id="ARBA00038905"/>
    </source>
</evidence>
<dbReference type="EC" id="3.6.1.55" evidence="12"/>
<dbReference type="Gene3D" id="3.90.79.10">
    <property type="entry name" value="Nucleoside Triphosphate Pyrophosphohydrolase"/>
    <property type="match status" value="1"/>
</dbReference>
<evidence type="ECO:0000256" key="5">
    <source>
        <dbReference type="ARBA" id="ARBA00022723"/>
    </source>
</evidence>
<comment type="catalytic activity">
    <reaction evidence="11">
        <text>8-oxo-GTP + H2O = 8-oxo-GMP + diphosphate + H(+)</text>
        <dbReference type="Rhea" id="RHEA:67616"/>
        <dbReference type="ChEBI" id="CHEBI:15377"/>
        <dbReference type="ChEBI" id="CHEBI:15378"/>
        <dbReference type="ChEBI" id="CHEBI:33019"/>
        <dbReference type="ChEBI" id="CHEBI:143553"/>
        <dbReference type="ChEBI" id="CHEBI:145694"/>
    </reaction>
</comment>
<evidence type="ECO:0000256" key="13">
    <source>
        <dbReference type="ARBA" id="ARBA00040794"/>
    </source>
</evidence>
<dbReference type="Proteomes" id="UP000506160">
    <property type="component" value="Unassembled WGS sequence"/>
</dbReference>
<evidence type="ECO:0000259" key="17">
    <source>
        <dbReference type="PROSITE" id="PS51462"/>
    </source>
</evidence>
<dbReference type="PANTHER" id="PTHR47707">
    <property type="entry name" value="8-OXO-DGTP DIPHOSPHATASE"/>
    <property type="match status" value="1"/>
</dbReference>
<evidence type="ECO:0000256" key="4">
    <source>
        <dbReference type="ARBA" id="ARBA00022705"/>
    </source>
</evidence>
<name>A0AB94IEQ2_9GAMM</name>
<evidence type="ECO:0000256" key="3">
    <source>
        <dbReference type="ARBA" id="ARBA00022457"/>
    </source>
</evidence>
<comment type="catalytic activity">
    <reaction evidence="10">
        <text>8-oxo-dGTP + H2O = 8-oxo-dGMP + diphosphate + H(+)</text>
        <dbReference type="Rhea" id="RHEA:31575"/>
        <dbReference type="ChEBI" id="CHEBI:15377"/>
        <dbReference type="ChEBI" id="CHEBI:15378"/>
        <dbReference type="ChEBI" id="CHEBI:33019"/>
        <dbReference type="ChEBI" id="CHEBI:63224"/>
        <dbReference type="ChEBI" id="CHEBI:77896"/>
        <dbReference type="EC" id="3.6.1.55"/>
    </reaction>
</comment>
<gene>
    <name evidence="18" type="ORF">O970_00775</name>
</gene>
<evidence type="ECO:0000313" key="18">
    <source>
        <dbReference type="EMBL" id="TEA27990.1"/>
    </source>
</evidence>
<evidence type="ECO:0000256" key="2">
    <source>
        <dbReference type="ARBA" id="ARBA00005582"/>
    </source>
</evidence>
<keyword evidence="6" id="KW-0227">DNA damage</keyword>
<dbReference type="GO" id="GO:0046872">
    <property type="term" value="F:metal ion binding"/>
    <property type="evidence" value="ECO:0007669"/>
    <property type="project" value="UniProtKB-KW"/>
</dbReference>
<feature type="domain" description="Nudix hydrolase" evidence="17">
    <location>
        <begin position="6"/>
        <end position="134"/>
    </location>
</feature>
<evidence type="ECO:0000256" key="14">
    <source>
        <dbReference type="ARBA" id="ARBA00041592"/>
    </source>
</evidence>
<evidence type="ECO:0000256" key="11">
    <source>
        <dbReference type="ARBA" id="ARBA00036904"/>
    </source>
</evidence>
<keyword evidence="3" id="KW-0515">Mutator protein</keyword>
<evidence type="ECO:0000256" key="8">
    <source>
        <dbReference type="ARBA" id="ARBA00022842"/>
    </source>
</evidence>
<keyword evidence="4" id="KW-0235">DNA replication</keyword>
<dbReference type="InterPro" id="IPR047127">
    <property type="entry name" value="MutT-like"/>
</dbReference>
<keyword evidence="8" id="KW-0460">Magnesium</keyword>
<comment type="similarity">
    <text evidence="2">Belongs to the Nudix hydrolase family.</text>
</comment>
<proteinExistence type="inferred from homology"/>
<dbReference type="InterPro" id="IPR000086">
    <property type="entry name" value="NUDIX_hydrolase_dom"/>
</dbReference>
<dbReference type="GO" id="GO:0044715">
    <property type="term" value="F:8-oxo-dGDP phosphatase activity"/>
    <property type="evidence" value="ECO:0007669"/>
    <property type="project" value="TreeGrafter"/>
</dbReference>
<dbReference type="PANTHER" id="PTHR47707:SF1">
    <property type="entry name" value="NUDIX HYDROLASE FAMILY PROTEIN"/>
    <property type="match status" value="1"/>
</dbReference>
<organism evidence="18 19">
    <name type="scientific">Candidatus Schmidhempelia bombi str. Bimp</name>
    <dbReference type="NCBI Taxonomy" id="1387197"/>
    <lineage>
        <taxon>Bacteria</taxon>
        <taxon>Pseudomonadati</taxon>
        <taxon>Pseudomonadota</taxon>
        <taxon>Gammaproteobacteria</taxon>
        <taxon>Orbales</taxon>
        <taxon>Orbaceae</taxon>
        <taxon>Candidatus Schmidhempelia</taxon>
    </lineage>
</organism>
<evidence type="ECO:0000256" key="15">
    <source>
        <dbReference type="ARBA" id="ARBA00041979"/>
    </source>
</evidence>
<evidence type="ECO:0000256" key="9">
    <source>
        <dbReference type="ARBA" id="ARBA00023204"/>
    </source>
</evidence>
<dbReference type="CDD" id="cd04690">
    <property type="entry name" value="NUDIX_Hydrolase"/>
    <property type="match status" value="1"/>
</dbReference>
<dbReference type="PROSITE" id="PS51462">
    <property type="entry name" value="NUDIX"/>
    <property type="match status" value="1"/>
</dbReference>
<evidence type="ECO:0000256" key="10">
    <source>
        <dbReference type="ARBA" id="ARBA00035861"/>
    </source>
</evidence>
<evidence type="ECO:0000256" key="1">
    <source>
        <dbReference type="ARBA" id="ARBA00001946"/>
    </source>
</evidence>
<accession>A0AB94IEQ2</accession>
<comment type="cofactor">
    <cofactor evidence="1">
        <name>Mg(2+)</name>
        <dbReference type="ChEBI" id="CHEBI:18420"/>
    </cofactor>
</comment>
<dbReference type="GO" id="GO:0044716">
    <property type="term" value="F:8-oxo-GDP phosphatase activity"/>
    <property type="evidence" value="ECO:0007669"/>
    <property type="project" value="TreeGrafter"/>
</dbReference>
<reference evidence="18 19" key="1">
    <citation type="journal article" date="2014" name="Appl. Environ. Microbiol.">
        <title>Genomic features of a bumble bee symbiont reflect its host environment.</title>
        <authorList>
            <person name="Martinson V.G."/>
            <person name="Magoc T."/>
            <person name="Koch H."/>
            <person name="Salzberg S.L."/>
            <person name="Moran N.A."/>
        </authorList>
    </citation>
    <scope>NUCLEOTIDE SEQUENCE [LARGE SCALE GENOMIC DNA]</scope>
    <source>
        <strain evidence="18 19">Bimp</strain>
    </source>
</reference>
<dbReference type="RefSeq" id="WP_024495286.1">
    <property type="nucleotide sequence ID" value="NZ_AWGA01000011.1"/>
</dbReference>
<keyword evidence="19" id="KW-1185">Reference proteome</keyword>
<dbReference type="SUPFAM" id="SSF55811">
    <property type="entry name" value="Nudix"/>
    <property type="match status" value="1"/>
</dbReference>
<protein>
    <recommendedName>
        <fullName evidence="13">8-oxo-dGTP diphosphatase</fullName>
        <ecNumber evidence="12">3.6.1.55</ecNumber>
    </recommendedName>
    <alternativeName>
        <fullName evidence="16">7,8-dihydro-8-oxoguanine-triphosphatase</fullName>
    </alternativeName>
    <alternativeName>
        <fullName evidence="15">Mutator protein MutT</fullName>
    </alternativeName>
    <alternativeName>
        <fullName evidence="14">dGTP pyrophosphohydrolase</fullName>
    </alternativeName>
</protein>
<dbReference type="AlphaFoldDB" id="A0AB94IEQ2"/>
<keyword evidence="9" id="KW-0234">DNA repair</keyword>
<dbReference type="GO" id="GO:0035539">
    <property type="term" value="F:8-oxo-7,8-dihydrodeoxyguanosine triphosphate pyrophosphatase activity"/>
    <property type="evidence" value="ECO:0007669"/>
    <property type="project" value="UniProtKB-EC"/>
</dbReference>